<dbReference type="EMBL" id="CP009617">
    <property type="protein sequence ID" value="AIW19956.1"/>
    <property type="molecule type" value="Genomic_DNA"/>
</dbReference>
<name>A0AAN0VYW4_9VIBR</name>
<dbReference type="RefSeq" id="WP_038163982.1">
    <property type="nucleotide sequence ID" value="NZ_CP009617.1"/>
</dbReference>
<dbReference type="CDD" id="cd04332">
    <property type="entry name" value="YbaK_like"/>
    <property type="match status" value="1"/>
</dbReference>
<dbReference type="Gene3D" id="3.90.960.10">
    <property type="entry name" value="YbaK/aminoacyl-tRNA synthetase-associated domain"/>
    <property type="match status" value="1"/>
</dbReference>
<dbReference type="GO" id="GO:0003677">
    <property type="term" value="F:DNA binding"/>
    <property type="evidence" value="ECO:0007669"/>
    <property type="project" value="UniProtKB-KW"/>
</dbReference>
<protein>
    <submittedName>
        <fullName evidence="2">DNA-binding protein</fullName>
    </submittedName>
</protein>
<dbReference type="KEGG" id="vcy:IX92_13230"/>
<evidence type="ECO:0000313" key="3">
    <source>
        <dbReference type="Proteomes" id="UP000030081"/>
    </source>
</evidence>
<dbReference type="Proteomes" id="UP000030081">
    <property type="component" value="Chromosome 1"/>
</dbReference>
<organism evidence="2 3">
    <name type="scientific">Vibrio coralliilyticus</name>
    <dbReference type="NCBI Taxonomy" id="190893"/>
    <lineage>
        <taxon>Bacteria</taxon>
        <taxon>Pseudomonadati</taxon>
        <taxon>Pseudomonadota</taxon>
        <taxon>Gammaproteobacteria</taxon>
        <taxon>Vibrionales</taxon>
        <taxon>Vibrionaceae</taxon>
        <taxon>Vibrio</taxon>
    </lineage>
</organism>
<gene>
    <name evidence="2" type="ORF">IX92_13230</name>
</gene>
<reference evidence="2 3" key="1">
    <citation type="submission" date="2014-10" db="EMBL/GenBank/DDBJ databases">
        <title>The Complete Genome Sequence for the Shellfish Pathogen Vibrio coralliilyticus RE98 Isolated from a Shellfish Hatchery.</title>
        <authorList>
            <person name="Richards G.P."/>
            <person name="Bono J.L."/>
            <person name="Watson M.A."/>
            <person name="Needleman D.S."/>
        </authorList>
    </citation>
    <scope>NUCLEOTIDE SEQUENCE [LARGE SCALE GENOMIC DNA]</scope>
    <source>
        <strain evidence="2 3">RE98</strain>
    </source>
</reference>
<sequence>MEQLEQIYQYNLDLLQQLEVSFEEWRHEPILDFATDVRVAEQLGWTGTHSKSLFLKLKGGGHALYLTHKDARLDSKAMKQVLGKRPSICSDEEMIALLGCVPGAVCPFGIPEHIEIVVDSTLYQHSEILYTPGHPELTIGIAGSSLPKLLQAIPNSVIEM</sequence>
<keyword evidence="2" id="KW-0238">DNA-binding</keyword>
<dbReference type="PANTHER" id="PTHR30411:SF0">
    <property type="entry name" value="CYS-TRNA(PRO)_CYS-TRNA(CYS) DEACYLASE YBAK"/>
    <property type="match status" value="1"/>
</dbReference>
<dbReference type="PANTHER" id="PTHR30411">
    <property type="entry name" value="CYTOPLASMIC PROTEIN"/>
    <property type="match status" value="1"/>
</dbReference>
<keyword evidence="3" id="KW-1185">Reference proteome</keyword>
<evidence type="ECO:0000313" key="2">
    <source>
        <dbReference type="EMBL" id="AIW19956.1"/>
    </source>
</evidence>
<dbReference type="InterPro" id="IPR036754">
    <property type="entry name" value="YbaK/aa-tRNA-synt-asso_dom_sf"/>
</dbReference>
<feature type="domain" description="YbaK/aminoacyl-tRNA synthetase-associated" evidence="1">
    <location>
        <begin position="39"/>
        <end position="146"/>
    </location>
</feature>
<dbReference type="InterPro" id="IPR007214">
    <property type="entry name" value="YbaK/aa-tRNA-synth-assoc-dom"/>
</dbReference>
<proteinExistence type="predicted"/>
<evidence type="ECO:0000259" key="1">
    <source>
        <dbReference type="Pfam" id="PF04073"/>
    </source>
</evidence>
<dbReference type="SUPFAM" id="SSF55826">
    <property type="entry name" value="YbaK/ProRS associated domain"/>
    <property type="match status" value="1"/>
</dbReference>
<dbReference type="AlphaFoldDB" id="A0AAN0VYW4"/>
<dbReference type="GO" id="GO:0002161">
    <property type="term" value="F:aminoacyl-tRNA deacylase activity"/>
    <property type="evidence" value="ECO:0007669"/>
    <property type="project" value="InterPro"/>
</dbReference>
<accession>A0AAN0VYW4</accession>
<dbReference type="Pfam" id="PF04073">
    <property type="entry name" value="tRNA_edit"/>
    <property type="match status" value="1"/>
</dbReference>